<dbReference type="PROSITE" id="PS51257">
    <property type="entry name" value="PROKAR_LIPOPROTEIN"/>
    <property type="match status" value="1"/>
</dbReference>
<dbReference type="InterPro" id="IPR016187">
    <property type="entry name" value="CTDL_fold"/>
</dbReference>
<dbReference type="Pfam" id="PF07588">
    <property type="entry name" value="DUF1554"/>
    <property type="match status" value="1"/>
</dbReference>
<proteinExistence type="predicted"/>
<accession>A0A6N4QEP2</accession>
<dbReference type="Proteomes" id="UP000297613">
    <property type="component" value="Unassembled WGS sequence"/>
</dbReference>
<evidence type="ECO:0000313" key="3">
    <source>
        <dbReference type="Proteomes" id="UP000297613"/>
    </source>
</evidence>
<dbReference type="InterPro" id="IPR016186">
    <property type="entry name" value="C-type_lectin-like/link_sf"/>
</dbReference>
<dbReference type="Gene3D" id="3.10.100.10">
    <property type="entry name" value="Mannose-Binding Protein A, subunit A"/>
    <property type="match status" value="1"/>
</dbReference>
<comment type="caution">
    <text evidence="2">The sequence shown here is derived from an EMBL/GenBank/DDBJ whole genome shotgun (WGS) entry which is preliminary data.</text>
</comment>
<reference evidence="2 3" key="1">
    <citation type="journal article" date="2019" name="PLoS Negl. Trop. Dis.">
        <title>Revisiting the worldwide diversity of Leptospira species in the environment.</title>
        <authorList>
            <person name="Vincent A.T."/>
            <person name="Schiettekatte O."/>
            <person name="Bourhy P."/>
            <person name="Veyrier F.J."/>
            <person name="Picardeau M."/>
        </authorList>
    </citation>
    <scope>NUCLEOTIDE SEQUENCE [LARGE SCALE GENOMIC DNA]</scope>
    <source>
        <strain evidence="2 3">201702445</strain>
    </source>
</reference>
<dbReference type="InterPro" id="IPR011448">
    <property type="entry name" value="DUF1554"/>
</dbReference>
<sequence>MFKKFFLSLLTGTIAATLFSCEDNKEDNTSLLFLLLGSTGALGITAPSCKDASFCRTFIATNNGAGYNGNLGGISGADAKCMAARPSGLNGTYKALIVSLNVREVVSAADGTPGLKDWVLYPNKQYRRSDGTTVTFTTNANSIVTTNLANGINAGPQVAFWNGLGSPAAAGEFLWEAAANCVNWTSAAAADPGRAGNTLSTIVDANGIEGAFTVDTQNCNANLNLLCLEQ</sequence>
<dbReference type="RefSeq" id="WP_135569106.1">
    <property type="nucleotide sequence ID" value="NZ_RQGK01000056.1"/>
</dbReference>
<organism evidence="2 3">
    <name type="scientific">Leptospira yasudae</name>
    <dbReference type="NCBI Taxonomy" id="2202201"/>
    <lineage>
        <taxon>Bacteria</taxon>
        <taxon>Pseudomonadati</taxon>
        <taxon>Spirochaetota</taxon>
        <taxon>Spirochaetia</taxon>
        <taxon>Leptospirales</taxon>
        <taxon>Leptospiraceae</taxon>
        <taxon>Leptospira</taxon>
    </lineage>
</organism>
<evidence type="ECO:0000259" key="1">
    <source>
        <dbReference type="Pfam" id="PF07588"/>
    </source>
</evidence>
<protein>
    <submittedName>
        <fullName evidence="2">DUF1554 domain-containing protein</fullName>
    </submittedName>
</protein>
<dbReference type="SUPFAM" id="SSF56436">
    <property type="entry name" value="C-type lectin-like"/>
    <property type="match status" value="1"/>
</dbReference>
<dbReference type="AlphaFoldDB" id="A0A6N4QEP2"/>
<dbReference type="EMBL" id="RQGM01000029">
    <property type="protein sequence ID" value="TGL85426.1"/>
    <property type="molecule type" value="Genomic_DNA"/>
</dbReference>
<gene>
    <name evidence="2" type="ORF">EHQ83_08020</name>
</gene>
<evidence type="ECO:0000313" key="2">
    <source>
        <dbReference type="EMBL" id="TGL85426.1"/>
    </source>
</evidence>
<name>A0A6N4QEP2_9LEPT</name>
<feature type="domain" description="DUF1554" evidence="1">
    <location>
        <begin position="66"/>
        <end position="198"/>
    </location>
</feature>
<dbReference type="NCBIfam" id="NF047482">
    <property type="entry name" value="OM_LenAB_fam"/>
    <property type="match status" value="1"/>
</dbReference>